<dbReference type="EMBL" id="PCXE01000031">
    <property type="protein sequence ID" value="PIR26265.1"/>
    <property type="molecule type" value="Genomic_DNA"/>
</dbReference>
<dbReference type="SUPFAM" id="SSF88946">
    <property type="entry name" value="Sigma2 domain of RNA polymerase sigma factors"/>
    <property type="match status" value="1"/>
</dbReference>
<evidence type="ECO:0000313" key="10">
    <source>
        <dbReference type="Proteomes" id="UP000236846"/>
    </source>
</evidence>
<dbReference type="GO" id="GO:0003677">
    <property type="term" value="F:DNA binding"/>
    <property type="evidence" value="ECO:0007669"/>
    <property type="project" value="UniProtKB-KW"/>
</dbReference>
<dbReference type="InterPro" id="IPR036388">
    <property type="entry name" value="WH-like_DNA-bd_sf"/>
</dbReference>
<evidence type="ECO:0000259" key="7">
    <source>
        <dbReference type="Pfam" id="PF04542"/>
    </source>
</evidence>
<dbReference type="InterPro" id="IPR007627">
    <property type="entry name" value="RNA_pol_sigma70_r2"/>
</dbReference>
<dbReference type="Gene3D" id="1.10.1740.10">
    <property type="match status" value="1"/>
</dbReference>
<dbReference type="Gene3D" id="1.10.10.10">
    <property type="entry name" value="Winged helix-like DNA-binding domain superfamily/Winged helix DNA-binding domain"/>
    <property type="match status" value="1"/>
</dbReference>
<feature type="domain" description="RNA polymerase sigma-70 region 2" evidence="7">
    <location>
        <begin position="4"/>
        <end position="69"/>
    </location>
</feature>
<dbReference type="PANTHER" id="PTHR43133">
    <property type="entry name" value="RNA POLYMERASE ECF-TYPE SIGMA FACTO"/>
    <property type="match status" value="1"/>
</dbReference>
<comment type="similarity">
    <text evidence="1 6">Belongs to the sigma-70 factor family. ECF subfamily.</text>
</comment>
<dbReference type="NCBIfam" id="TIGR02937">
    <property type="entry name" value="sigma70-ECF"/>
    <property type="match status" value="1"/>
</dbReference>
<dbReference type="CDD" id="cd06171">
    <property type="entry name" value="Sigma70_r4"/>
    <property type="match status" value="1"/>
</dbReference>
<name>A0A2H0PYC2_9BACT</name>
<protein>
    <recommendedName>
        <fullName evidence="6">RNA polymerase sigma factor</fullName>
    </recommendedName>
</protein>
<keyword evidence="3 6" id="KW-0731">Sigma factor</keyword>
<keyword evidence="4 6" id="KW-0238">DNA-binding</keyword>
<dbReference type="InterPro" id="IPR013324">
    <property type="entry name" value="RNA_pol_sigma_r3/r4-like"/>
</dbReference>
<dbReference type="PANTHER" id="PTHR43133:SF46">
    <property type="entry name" value="RNA POLYMERASE SIGMA-70 FACTOR ECF SUBFAMILY"/>
    <property type="match status" value="1"/>
</dbReference>
<evidence type="ECO:0000313" key="9">
    <source>
        <dbReference type="EMBL" id="PIR26265.1"/>
    </source>
</evidence>
<dbReference type="GO" id="GO:0006352">
    <property type="term" value="P:DNA-templated transcription initiation"/>
    <property type="evidence" value="ECO:0007669"/>
    <property type="project" value="InterPro"/>
</dbReference>
<dbReference type="InterPro" id="IPR039425">
    <property type="entry name" value="RNA_pol_sigma-70-like"/>
</dbReference>
<keyword evidence="5 6" id="KW-0804">Transcription</keyword>
<dbReference type="Proteomes" id="UP000236846">
    <property type="component" value="Unassembled WGS sequence"/>
</dbReference>
<evidence type="ECO:0000256" key="4">
    <source>
        <dbReference type="ARBA" id="ARBA00023125"/>
    </source>
</evidence>
<dbReference type="Pfam" id="PF04542">
    <property type="entry name" value="Sigma70_r2"/>
    <property type="match status" value="1"/>
</dbReference>
<reference evidence="9 10" key="1">
    <citation type="submission" date="2017-09" db="EMBL/GenBank/DDBJ databases">
        <title>Depth-based differentiation of microbial function through sediment-hosted aquifers and enrichment of novel symbionts in the deep terrestrial subsurface.</title>
        <authorList>
            <person name="Probst A.J."/>
            <person name="Ladd B."/>
            <person name="Jarett J.K."/>
            <person name="Geller-Mcgrath D.E."/>
            <person name="Sieber C.M."/>
            <person name="Emerson J.B."/>
            <person name="Anantharaman K."/>
            <person name="Thomas B.C."/>
            <person name="Malmstrom R."/>
            <person name="Stieglmeier M."/>
            <person name="Klingl A."/>
            <person name="Woyke T."/>
            <person name="Ryan C.M."/>
            <person name="Banfield J.F."/>
        </authorList>
    </citation>
    <scope>NUCLEOTIDE SEQUENCE [LARGE SCALE GENOMIC DNA]</scope>
    <source>
        <strain evidence="9">CG11_big_fil_rev_8_21_14_0_20_43_10</strain>
    </source>
</reference>
<dbReference type="PROSITE" id="PS01063">
    <property type="entry name" value="SIGMA70_ECF"/>
    <property type="match status" value="1"/>
</dbReference>
<proteinExistence type="inferred from homology"/>
<dbReference type="GO" id="GO:0016987">
    <property type="term" value="F:sigma factor activity"/>
    <property type="evidence" value="ECO:0007669"/>
    <property type="project" value="UniProtKB-KW"/>
</dbReference>
<keyword evidence="2 6" id="KW-0805">Transcription regulation</keyword>
<dbReference type="Pfam" id="PF08281">
    <property type="entry name" value="Sigma70_r4_2"/>
    <property type="match status" value="1"/>
</dbReference>
<dbReference type="InterPro" id="IPR014284">
    <property type="entry name" value="RNA_pol_sigma-70_dom"/>
</dbReference>
<evidence type="ECO:0000256" key="2">
    <source>
        <dbReference type="ARBA" id="ARBA00023015"/>
    </source>
</evidence>
<evidence type="ECO:0000256" key="1">
    <source>
        <dbReference type="ARBA" id="ARBA00010641"/>
    </source>
</evidence>
<evidence type="ECO:0000256" key="3">
    <source>
        <dbReference type="ARBA" id="ARBA00023082"/>
    </source>
</evidence>
<comment type="caution">
    <text evidence="9">The sequence shown here is derived from an EMBL/GenBank/DDBJ whole genome shotgun (WGS) entry which is preliminary data.</text>
</comment>
<evidence type="ECO:0000256" key="6">
    <source>
        <dbReference type="RuleBase" id="RU000716"/>
    </source>
</evidence>
<feature type="domain" description="RNA polymerase sigma factor 70 region 4 type 2" evidence="8">
    <location>
        <begin position="119"/>
        <end position="168"/>
    </location>
</feature>
<dbReference type="InterPro" id="IPR000838">
    <property type="entry name" value="RNA_pol_sigma70_ECF_CS"/>
</dbReference>
<gene>
    <name evidence="9" type="ORF">COV41_01820</name>
</gene>
<dbReference type="SUPFAM" id="SSF88659">
    <property type="entry name" value="Sigma3 and sigma4 domains of RNA polymerase sigma factors"/>
    <property type="match status" value="1"/>
</dbReference>
<dbReference type="InterPro" id="IPR013325">
    <property type="entry name" value="RNA_pol_sigma_r2"/>
</dbReference>
<evidence type="ECO:0000256" key="5">
    <source>
        <dbReference type="ARBA" id="ARBA00023163"/>
    </source>
</evidence>
<dbReference type="AlphaFoldDB" id="A0A2H0PYC2"/>
<evidence type="ECO:0000259" key="8">
    <source>
        <dbReference type="Pfam" id="PF08281"/>
    </source>
</evidence>
<dbReference type="InterPro" id="IPR013249">
    <property type="entry name" value="RNA_pol_sigma70_r4_t2"/>
</dbReference>
<organism evidence="9 10">
    <name type="scientific">Candidatus Brennerbacteria bacterium CG11_big_fil_rev_8_21_14_0_20_43_10</name>
    <dbReference type="NCBI Taxonomy" id="1974523"/>
    <lineage>
        <taxon>Bacteria</taxon>
        <taxon>Candidatus Brenneribacteriota</taxon>
    </lineage>
</organism>
<sequence length="182" mass="21137">MEVLFGRYLKPIYSFTYRYVGRQDAEDVTQEVFVKVWRNLKKFDQQKSFKTWIFSIAKNASLDYLKKKKAIPFSEFSARGGSAFGGENVAGENMLAETLADPAPLPQELLERAGIAQVLNKTMEKLSPKYRMVLFLRYNDHFTFREIAETLGESIDTVKSRNRRALIKIRKLLSKIQRVEKQ</sequence>
<accession>A0A2H0PYC2</accession>